<evidence type="ECO:0000256" key="2">
    <source>
        <dbReference type="ARBA" id="ARBA00023015"/>
    </source>
</evidence>
<dbReference type="InterPro" id="IPR036910">
    <property type="entry name" value="HMG_box_dom_sf"/>
</dbReference>
<sequence length="513" mass="57400">MRSLSYVVQTCDHRMRASRPRTANTAKGRKSRTLVCSNLNQPLSEHSDDVIEAAAKRTQEWVNRPEDVRWRETKQRDGHIARPPNSFMLYRSAYIPEAKARYSQHKQQNLSAIVGRSWHMESQKVRQVYEAYAIIERSNHRKAYPNYKFSPRKSTMKKGVTSSEEEPRAISEDVYSWCDSPLAVAANKDQAWDTTPCPVDMDASVRSTAPADIVARPVRQPGNPVPRSKEQRSLVEYDDYTAVSGAMQRIVGAPNGQHGFSDSAKYKRPARCEPAMERGRDAGGGRHQLHDARSGSKLLWLSVYLERVRRAALSQLGAGTHLQDLETSNLGGAQYLRGVPDNQQAQQPQASPETARQEKLTLVCGHSPTNIITRVIIILVVIKYRAALPQGVLHFTPGKKKSRQPSAFTRSYNKNKSQSDEVDVKTDISAASMPQSDVEHTPNIPNLVTDLSQRPPFTQAPVGTKAQSIALHASLHLRRTQNGSFRLPLQRRAHFRSPGLLHRAIVTTADEAD</sequence>
<evidence type="ECO:0000256" key="7">
    <source>
        <dbReference type="SAM" id="MobiDB-lite"/>
    </source>
</evidence>
<accession>A0A364MVB9</accession>
<dbReference type="InterPro" id="IPR009071">
    <property type="entry name" value="HMG_box_dom"/>
</dbReference>
<evidence type="ECO:0000256" key="4">
    <source>
        <dbReference type="ARBA" id="ARBA00023163"/>
    </source>
</evidence>
<evidence type="ECO:0000313" key="10">
    <source>
        <dbReference type="Proteomes" id="UP000249619"/>
    </source>
</evidence>
<dbReference type="PANTHER" id="PTHR45803">
    <property type="entry name" value="SOX100B"/>
    <property type="match status" value="1"/>
</dbReference>
<gene>
    <name evidence="9" type="ORF">DDE83_007707</name>
</gene>
<dbReference type="SMART" id="SM00398">
    <property type="entry name" value="HMG"/>
    <property type="match status" value="1"/>
</dbReference>
<dbReference type="SUPFAM" id="SSF47095">
    <property type="entry name" value="HMG-box"/>
    <property type="match status" value="1"/>
</dbReference>
<dbReference type="Gene3D" id="1.10.30.10">
    <property type="entry name" value="High mobility group box domain"/>
    <property type="match status" value="1"/>
</dbReference>
<dbReference type="CDD" id="cd01389">
    <property type="entry name" value="HMG-box_ROX1-like"/>
    <property type="match status" value="1"/>
</dbReference>
<dbReference type="AlphaFoldDB" id="A0A364MVB9"/>
<dbReference type="PROSITE" id="PS50118">
    <property type="entry name" value="HMG_BOX_2"/>
    <property type="match status" value="1"/>
</dbReference>
<reference evidence="10" key="1">
    <citation type="submission" date="2018-05" db="EMBL/GenBank/DDBJ databases">
        <title>Draft genome sequence of Stemphylium lycopersici strain CIDEFI 213.</title>
        <authorList>
            <person name="Medina R."/>
            <person name="Franco M.E.E."/>
            <person name="Lucentini C.G."/>
            <person name="Saparrat M.C.N."/>
            <person name="Balatti P.A."/>
        </authorList>
    </citation>
    <scope>NUCLEOTIDE SEQUENCE [LARGE SCALE GENOMIC DNA]</scope>
    <source>
        <strain evidence="10">CIDEFI 213</strain>
    </source>
</reference>
<organism evidence="9 10">
    <name type="scientific">Stemphylium lycopersici</name>
    <name type="common">Tomato gray leaf spot disease fungus</name>
    <name type="synonym">Thyrospora lycopersici</name>
    <dbReference type="NCBI Taxonomy" id="183478"/>
    <lineage>
        <taxon>Eukaryota</taxon>
        <taxon>Fungi</taxon>
        <taxon>Dikarya</taxon>
        <taxon>Ascomycota</taxon>
        <taxon>Pezizomycotina</taxon>
        <taxon>Dothideomycetes</taxon>
        <taxon>Pleosporomycetidae</taxon>
        <taxon>Pleosporales</taxon>
        <taxon>Pleosporineae</taxon>
        <taxon>Pleosporaceae</taxon>
        <taxon>Stemphylium</taxon>
    </lineage>
</organism>
<feature type="DNA-binding region" description="HMG box" evidence="6">
    <location>
        <begin position="80"/>
        <end position="148"/>
    </location>
</feature>
<dbReference type="PANTHER" id="PTHR45803:SF5">
    <property type="entry name" value="SOX100B"/>
    <property type="match status" value="1"/>
</dbReference>
<dbReference type="GO" id="GO:0005634">
    <property type="term" value="C:nucleus"/>
    <property type="evidence" value="ECO:0007669"/>
    <property type="project" value="UniProtKB-SubCell"/>
</dbReference>
<dbReference type="Proteomes" id="UP000249619">
    <property type="component" value="Unassembled WGS sequence"/>
</dbReference>
<dbReference type="STRING" id="183478.A0A364MVB9"/>
<comment type="subcellular location">
    <subcellularLocation>
        <location evidence="1">Nucleus</location>
    </subcellularLocation>
</comment>
<keyword evidence="10" id="KW-1185">Reference proteome</keyword>
<evidence type="ECO:0000256" key="3">
    <source>
        <dbReference type="ARBA" id="ARBA00023125"/>
    </source>
</evidence>
<feature type="compositionally biased region" description="Polar residues" evidence="7">
    <location>
        <begin position="404"/>
        <end position="416"/>
    </location>
</feature>
<dbReference type="EMBL" id="QGDH01000148">
    <property type="protein sequence ID" value="RAR04744.1"/>
    <property type="molecule type" value="Genomic_DNA"/>
</dbReference>
<keyword evidence="5 6" id="KW-0539">Nucleus</keyword>
<name>A0A364MVB9_STELY</name>
<feature type="domain" description="HMG box" evidence="8">
    <location>
        <begin position="80"/>
        <end position="148"/>
    </location>
</feature>
<protein>
    <submittedName>
        <fullName evidence="9">HMG box protein</fullName>
    </submittedName>
</protein>
<evidence type="ECO:0000313" key="9">
    <source>
        <dbReference type="EMBL" id="RAR04744.1"/>
    </source>
</evidence>
<dbReference type="InterPro" id="IPR050917">
    <property type="entry name" value="SOX_TF"/>
</dbReference>
<dbReference type="Pfam" id="PF00505">
    <property type="entry name" value="HMG_box"/>
    <property type="match status" value="1"/>
</dbReference>
<proteinExistence type="predicted"/>
<dbReference type="GO" id="GO:0000981">
    <property type="term" value="F:DNA-binding transcription factor activity, RNA polymerase II-specific"/>
    <property type="evidence" value="ECO:0007669"/>
    <property type="project" value="TreeGrafter"/>
</dbReference>
<feature type="region of interest" description="Disordered" evidence="7">
    <location>
        <begin position="146"/>
        <end position="165"/>
    </location>
</feature>
<feature type="region of interest" description="Disordered" evidence="7">
    <location>
        <begin position="395"/>
        <end position="424"/>
    </location>
</feature>
<evidence type="ECO:0000256" key="6">
    <source>
        <dbReference type="PROSITE-ProRule" id="PRU00267"/>
    </source>
</evidence>
<keyword evidence="2" id="KW-0805">Transcription regulation</keyword>
<evidence type="ECO:0000256" key="5">
    <source>
        <dbReference type="ARBA" id="ARBA00023242"/>
    </source>
</evidence>
<keyword evidence="3 6" id="KW-0238">DNA-binding</keyword>
<dbReference type="GO" id="GO:0000978">
    <property type="term" value="F:RNA polymerase II cis-regulatory region sequence-specific DNA binding"/>
    <property type="evidence" value="ECO:0007669"/>
    <property type="project" value="TreeGrafter"/>
</dbReference>
<comment type="caution">
    <text evidence="9">The sequence shown here is derived from an EMBL/GenBank/DDBJ whole genome shotgun (WGS) entry which is preliminary data.</text>
</comment>
<keyword evidence="4" id="KW-0804">Transcription</keyword>
<evidence type="ECO:0000259" key="8">
    <source>
        <dbReference type="PROSITE" id="PS50118"/>
    </source>
</evidence>
<evidence type="ECO:0000256" key="1">
    <source>
        <dbReference type="ARBA" id="ARBA00004123"/>
    </source>
</evidence>